<feature type="transmembrane region" description="Helical" evidence="11">
    <location>
        <begin position="285"/>
        <end position="306"/>
    </location>
</feature>
<accession>A0A0L8IFC9</accession>
<evidence type="ECO:0000256" key="9">
    <source>
        <dbReference type="PROSITE-ProRule" id="PRU00175"/>
    </source>
</evidence>
<keyword evidence="3 11" id="KW-0812">Transmembrane</keyword>
<evidence type="ECO:0000256" key="1">
    <source>
        <dbReference type="ARBA" id="ARBA00004167"/>
    </source>
</evidence>
<evidence type="ECO:0000256" key="8">
    <source>
        <dbReference type="ARBA" id="ARBA00023136"/>
    </source>
</evidence>
<organism evidence="13">
    <name type="scientific">Octopus bimaculoides</name>
    <name type="common">California two-spotted octopus</name>
    <dbReference type="NCBI Taxonomy" id="37653"/>
    <lineage>
        <taxon>Eukaryota</taxon>
        <taxon>Metazoa</taxon>
        <taxon>Spiralia</taxon>
        <taxon>Lophotrochozoa</taxon>
        <taxon>Mollusca</taxon>
        <taxon>Cephalopoda</taxon>
        <taxon>Coleoidea</taxon>
        <taxon>Octopodiformes</taxon>
        <taxon>Octopoda</taxon>
        <taxon>Incirrata</taxon>
        <taxon>Octopodidae</taxon>
        <taxon>Octopus</taxon>
    </lineage>
</organism>
<dbReference type="Pfam" id="PF25998">
    <property type="entry name" value="U-box_ZFPL1"/>
    <property type="match status" value="1"/>
</dbReference>
<dbReference type="KEGG" id="obi:106869100"/>
<proteinExistence type="inferred from homology"/>
<dbReference type="PANTHER" id="PTHR12981">
    <property type="entry name" value="ZINC FINGER PROTEIN-LIKE 1"/>
    <property type="match status" value="1"/>
</dbReference>
<protein>
    <recommendedName>
        <fullName evidence="12">RING-type domain-containing protein</fullName>
    </recommendedName>
</protein>
<gene>
    <name evidence="13" type="ORF">OCBIM_22007626mg</name>
</gene>
<dbReference type="GO" id="GO:0008270">
    <property type="term" value="F:zinc ion binding"/>
    <property type="evidence" value="ECO:0007669"/>
    <property type="project" value="UniProtKB-KW"/>
</dbReference>
<keyword evidence="5 9" id="KW-0863">Zinc-finger</keyword>
<keyword evidence="8 11" id="KW-0472">Membrane</keyword>
<evidence type="ECO:0000256" key="2">
    <source>
        <dbReference type="ARBA" id="ARBA00005561"/>
    </source>
</evidence>
<dbReference type="OMA" id="CEHCMVA"/>
<evidence type="ECO:0000259" key="12">
    <source>
        <dbReference type="PROSITE" id="PS50089"/>
    </source>
</evidence>
<evidence type="ECO:0000256" key="6">
    <source>
        <dbReference type="ARBA" id="ARBA00022833"/>
    </source>
</evidence>
<comment type="subcellular location">
    <subcellularLocation>
        <location evidence="1">Membrane</location>
        <topology evidence="1">Single-pass membrane protein</topology>
    </subcellularLocation>
</comment>
<keyword evidence="7 11" id="KW-1133">Transmembrane helix</keyword>
<dbReference type="InterPro" id="IPR039043">
    <property type="entry name" value="ZFPL1"/>
</dbReference>
<dbReference type="OrthoDB" id="1916590at2759"/>
<dbReference type="AlphaFoldDB" id="A0A0L8IFC9"/>
<dbReference type="STRING" id="37653.A0A0L8IFC9"/>
<dbReference type="Pfam" id="PF25993">
    <property type="entry name" value="zf-B_box_ZFPL1"/>
    <property type="match status" value="1"/>
</dbReference>
<dbReference type="InterPro" id="IPR013083">
    <property type="entry name" value="Znf_RING/FYVE/PHD"/>
</dbReference>
<dbReference type="EMBL" id="KQ415845">
    <property type="protein sequence ID" value="KOG00165.1"/>
    <property type="molecule type" value="Genomic_DNA"/>
</dbReference>
<comment type="similarity">
    <text evidence="2">Belongs to the ZFPL1 family.</text>
</comment>
<keyword evidence="4" id="KW-0479">Metal-binding</keyword>
<evidence type="ECO:0000256" key="4">
    <source>
        <dbReference type="ARBA" id="ARBA00022723"/>
    </source>
</evidence>
<reference evidence="13" key="1">
    <citation type="submission" date="2015-07" db="EMBL/GenBank/DDBJ databases">
        <title>MeaNS - Measles Nucleotide Surveillance Program.</title>
        <authorList>
            <person name="Tran T."/>
            <person name="Druce J."/>
        </authorList>
    </citation>
    <scope>NUCLEOTIDE SEQUENCE</scope>
    <source>
        <strain evidence="13">UCB-OBI-ISO-001</strain>
        <tissue evidence="13">Gonad</tissue>
    </source>
</reference>
<dbReference type="GO" id="GO:0016020">
    <property type="term" value="C:membrane"/>
    <property type="evidence" value="ECO:0007669"/>
    <property type="project" value="UniProtKB-SubCell"/>
</dbReference>
<evidence type="ECO:0000313" key="13">
    <source>
        <dbReference type="EMBL" id="KOG00165.1"/>
    </source>
</evidence>
<feature type="region of interest" description="Disordered" evidence="10">
    <location>
        <begin position="169"/>
        <end position="231"/>
    </location>
</feature>
<dbReference type="SUPFAM" id="SSF57850">
    <property type="entry name" value="RING/U-box"/>
    <property type="match status" value="1"/>
</dbReference>
<dbReference type="CDD" id="cd16487">
    <property type="entry name" value="mRING-H2-C3DHC3_ZFPL1"/>
    <property type="match status" value="1"/>
</dbReference>
<evidence type="ECO:0000256" key="7">
    <source>
        <dbReference type="ARBA" id="ARBA00022989"/>
    </source>
</evidence>
<keyword evidence="6" id="KW-0862">Zinc</keyword>
<evidence type="ECO:0000256" key="10">
    <source>
        <dbReference type="SAM" id="MobiDB-lite"/>
    </source>
</evidence>
<dbReference type="PROSITE" id="PS50089">
    <property type="entry name" value="ZF_RING_2"/>
    <property type="match status" value="1"/>
</dbReference>
<dbReference type="PANTHER" id="PTHR12981:SF0">
    <property type="entry name" value="ZINC FINGER PROTEIN-LIKE 1"/>
    <property type="match status" value="1"/>
</dbReference>
<feature type="domain" description="RING-type" evidence="12">
    <location>
        <begin position="53"/>
        <end position="104"/>
    </location>
</feature>
<dbReference type="Gene3D" id="3.30.40.10">
    <property type="entry name" value="Zinc/RING finger domain, C3HC4 (zinc finger)"/>
    <property type="match status" value="1"/>
</dbReference>
<feature type="compositionally biased region" description="Polar residues" evidence="10">
    <location>
        <begin position="182"/>
        <end position="193"/>
    </location>
</feature>
<sequence length="346" mass="38437">MGLCKCPKKKVTNLFCFEHRVNVCEHCLVANHPRCIVQSYLQWLQDSDYNPLCTLCNKGLAEDDSGDCVRLVCYDVFHWDCLNQYALKMPPNTAPAGYSCPTCKHGIFPASNLMSPVAESLRQVLKTVNWARAGLGLPLIKEESQSSGKHLSENVHSSSPLAIHSASVNAPTVHSPTDAKKSSPQYTRPSAQVSPYTSTPTLASSSASTHSIINLDPGTTARGEKGLFTSPRKLFDSTKDDVFNMSHDHDEDKYRRRPALSWLARLFKTNDSYRTKDPNATMKKFLVVLVIGLIGFITVVMVFSHLGHMATQDDPAFNPLANPNIHVKDQQIPNEEIIQQKVKPFQ</sequence>
<dbReference type="GO" id="GO:0005794">
    <property type="term" value="C:Golgi apparatus"/>
    <property type="evidence" value="ECO:0007669"/>
    <property type="project" value="TreeGrafter"/>
</dbReference>
<dbReference type="InterPro" id="IPR058731">
    <property type="entry name" value="Znf-B_box_ZFPL1-like"/>
</dbReference>
<evidence type="ECO:0000256" key="5">
    <source>
        <dbReference type="ARBA" id="ARBA00022771"/>
    </source>
</evidence>
<name>A0A0L8IFC9_OCTBM</name>
<dbReference type="InterPro" id="IPR001841">
    <property type="entry name" value="Znf_RING"/>
</dbReference>
<dbReference type="InterPro" id="IPR058730">
    <property type="entry name" value="U-box_ZFPL1-like"/>
</dbReference>
<feature type="compositionally biased region" description="Low complexity" evidence="10">
    <location>
        <begin position="194"/>
        <end position="211"/>
    </location>
</feature>
<evidence type="ECO:0000256" key="11">
    <source>
        <dbReference type="SAM" id="Phobius"/>
    </source>
</evidence>
<evidence type="ECO:0000256" key="3">
    <source>
        <dbReference type="ARBA" id="ARBA00022692"/>
    </source>
</evidence>